<dbReference type="InterPro" id="IPR036397">
    <property type="entry name" value="RNaseH_sf"/>
</dbReference>
<evidence type="ECO:0000313" key="1">
    <source>
        <dbReference type="Ensembl" id="ENSAOWP00000009754.1"/>
    </source>
</evidence>
<keyword evidence="2" id="KW-1185">Reference proteome</keyword>
<reference evidence="1" key="1">
    <citation type="submission" date="2025-08" db="UniProtKB">
        <authorList>
            <consortium name="Ensembl"/>
        </authorList>
    </citation>
    <scope>IDENTIFICATION</scope>
</reference>
<dbReference type="InterPro" id="IPR012337">
    <property type="entry name" value="RNaseH-like_sf"/>
</dbReference>
<dbReference type="SUPFAM" id="SSF53098">
    <property type="entry name" value="Ribonuclease H-like"/>
    <property type="match status" value="1"/>
</dbReference>
<protein>
    <submittedName>
        <fullName evidence="1">Uncharacterized protein</fullName>
    </submittedName>
</protein>
<dbReference type="Gene3D" id="3.30.420.10">
    <property type="entry name" value="Ribonuclease H-like superfamily/Ribonuclease H"/>
    <property type="match status" value="1"/>
</dbReference>
<accession>A0A8B9S7B0</accession>
<reference evidence="1" key="2">
    <citation type="submission" date="2025-09" db="UniProtKB">
        <authorList>
            <consortium name="Ensembl"/>
        </authorList>
    </citation>
    <scope>IDENTIFICATION</scope>
</reference>
<organism evidence="1 2">
    <name type="scientific">Apteryx owenii</name>
    <name type="common">Little spotted kiwi</name>
    <dbReference type="NCBI Taxonomy" id="8824"/>
    <lineage>
        <taxon>Eukaryota</taxon>
        <taxon>Metazoa</taxon>
        <taxon>Chordata</taxon>
        <taxon>Craniata</taxon>
        <taxon>Vertebrata</taxon>
        <taxon>Euteleostomi</taxon>
        <taxon>Archelosauria</taxon>
        <taxon>Archosauria</taxon>
        <taxon>Dinosauria</taxon>
        <taxon>Saurischia</taxon>
        <taxon>Theropoda</taxon>
        <taxon>Coelurosauria</taxon>
        <taxon>Aves</taxon>
        <taxon>Palaeognathae</taxon>
        <taxon>Apterygiformes</taxon>
        <taxon>Apterygidae</taxon>
        <taxon>Apteryx</taxon>
    </lineage>
</organism>
<dbReference type="AlphaFoldDB" id="A0A8B9S7B0"/>
<dbReference type="GO" id="GO:0003676">
    <property type="term" value="F:nucleic acid binding"/>
    <property type="evidence" value="ECO:0007669"/>
    <property type="project" value="InterPro"/>
</dbReference>
<sequence length="202" mass="23384">SSKLQLALDEGDAHYLYTDSWVVYKGLRTWLPTWAAAQWKIHEKELWGTVSVRHVDTHQKQETRETQHNTAVDQMATPSELKQAWQEHERSGHRGPIKVQAWDLSPGHPMLVLHWYKTARANCPVCMKITKVPFTSTYGRIKRGEQPFATWQVDYVGPLPPSQGLKYILTLYTKKKISVTSMNLYNLGIVSRKMTPWTYSFL</sequence>
<name>A0A8B9S7B0_APTOW</name>
<evidence type="ECO:0000313" key="2">
    <source>
        <dbReference type="Proteomes" id="UP000694424"/>
    </source>
</evidence>
<proteinExistence type="predicted"/>
<dbReference type="Proteomes" id="UP000694424">
    <property type="component" value="Unplaced"/>
</dbReference>
<dbReference type="Ensembl" id="ENSAOWT00000011068.1">
    <property type="protein sequence ID" value="ENSAOWP00000009754.1"/>
    <property type="gene ID" value="ENSAOWG00000006692.1"/>
</dbReference>